<evidence type="ECO:0000259" key="3">
    <source>
        <dbReference type="PROSITE" id="PS50217"/>
    </source>
</evidence>
<keyword evidence="1" id="KW-0175">Coiled coil</keyword>
<organism evidence="4 5">
    <name type="scientific">Eptatretus burgeri</name>
    <name type="common">Inshore hagfish</name>
    <dbReference type="NCBI Taxonomy" id="7764"/>
    <lineage>
        <taxon>Eukaryota</taxon>
        <taxon>Metazoa</taxon>
        <taxon>Chordata</taxon>
        <taxon>Craniata</taxon>
        <taxon>Vertebrata</taxon>
        <taxon>Cyclostomata</taxon>
        <taxon>Myxini</taxon>
        <taxon>Myxiniformes</taxon>
        <taxon>Myxinidae</taxon>
        <taxon>Eptatretinae</taxon>
        <taxon>Eptatretus</taxon>
    </lineage>
</organism>
<protein>
    <submittedName>
        <fullName evidence="4">FOS like 2, AP-1 transcription factor subunit</fullName>
    </submittedName>
</protein>
<keyword evidence="5" id="KW-1185">Reference proteome</keyword>
<name>A0A8C4Q291_EPTBU</name>
<feature type="coiled-coil region" evidence="1">
    <location>
        <begin position="66"/>
        <end position="93"/>
    </location>
</feature>
<accession>A0A8C4Q291</accession>
<dbReference type="GO" id="GO:0000981">
    <property type="term" value="F:DNA-binding transcription factor activity, RNA polymerase II-specific"/>
    <property type="evidence" value="ECO:0007669"/>
    <property type="project" value="TreeGrafter"/>
</dbReference>
<feature type="compositionally biased region" description="Low complexity" evidence="2">
    <location>
        <begin position="260"/>
        <end position="273"/>
    </location>
</feature>
<dbReference type="GeneTree" id="ENSGT00940000158876"/>
<reference evidence="4" key="1">
    <citation type="submission" date="2025-08" db="UniProtKB">
        <authorList>
            <consortium name="Ensembl"/>
        </authorList>
    </citation>
    <scope>IDENTIFICATION</scope>
</reference>
<dbReference type="SUPFAM" id="SSF57959">
    <property type="entry name" value="Leucine zipper domain"/>
    <property type="match status" value="1"/>
</dbReference>
<dbReference type="AlphaFoldDB" id="A0A8C4Q291"/>
<proteinExistence type="predicted"/>
<feature type="domain" description="BZIP" evidence="3">
    <location>
        <begin position="52"/>
        <end position="115"/>
    </location>
</feature>
<dbReference type="GO" id="GO:0005634">
    <property type="term" value="C:nucleus"/>
    <property type="evidence" value="ECO:0007669"/>
    <property type="project" value="TreeGrafter"/>
</dbReference>
<evidence type="ECO:0000256" key="1">
    <source>
        <dbReference type="SAM" id="Coils"/>
    </source>
</evidence>
<evidence type="ECO:0000313" key="5">
    <source>
        <dbReference type="Proteomes" id="UP000694388"/>
    </source>
</evidence>
<dbReference type="Gene3D" id="1.20.5.170">
    <property type="match status" value="1"/>
</dbReference>
<dbReference type="Proteomes" id="UP000694388">
    <property type="component" value="Unplaced"/>
</dbReference>
<feature type="region of interest" description="Disordered" evidence="2">
    <location>
        <begin position="260"/>
        <end position="279"/>
    </location>
</feature>
<dbReference type="PROSITE" id="PS00036">
    <property type="entry name" value="BZIP_BASIC"/>
    <property type="match status" value="1"/>
</dbReference>
<dbReference type="SMART" id="SM00338">
    <property type="entry name" value="BRLZ"/>
    <property type="match status" value="1"/>
</dbReference>
<dbReference type="OMA" id="RTFPDNG"/>
<sequence length="279" mass="31505">MLYSTISFGSRSSPESKQFFLVTHQTCPPSFVWIRQQIFQMSCSRLNFRQEEERRMVRRERNRQAAAKCRNRRRELTEDLDVETQKLAMEQEKIRSDIQNLSRVKDQLEFLLETHSHVCCRPDKDEQNVPIATKLEQGTPPVHKATTSTEIVQPFHTSLTIYEEPQMTSLTIQDFNWEILEQDQEVGADISIRTPAEKLCLPGPSSLNVENLDLSDALNTPVVTKTPSTFTPTGTSASLAFTYPSVPELSCSSAHRRYSSSSSGDLSGESGVSPAFISL</sequence>
<evidence type="ECO:0000256" key="2">
    <source>
        <dbReference type="SAM" id="MobiDB-lite"/>
    </source>
</evidence>
<dbReference type="InterPro" id="IPR000837">
    <property type="entry name" value="AP-1"/>
</dbReference>
<dbReference type="InterPro" id="IPR046347">
    <property type="entry name" value="bZIP_sf"/>
</dbReference>
<dbReference type="GO" id="GO:0000978">
    <property type="term" value="F:RNA polymerase II cis-regulatory region sequence-specific DNA binding"/>
    <property type="evidence" value="ECO:0007669"/>
    <property type="project" value="TreeGrafter"/>
</dbReference>
<dbReference type="PANTHER" id="PTHR23351:SF25">
    <property type="entry name" value="FOS-RELATED ANTIGEN 2"/>
    <property type="match status" value="1"/>
</dbReference>
<evidence type="ECO:0000313" key="4">
    <source>
        <dbReference type="Ensembl" id="ENSEBUP00000008856.1"/>
    </source>
</evidence>
<dbReference type="InterPro" id="IPR004827">
    <property type="entry name" value="bZIP"/>
</dbReference>
<dbReference type="PANTHER" id="PTHR23351">
    <property type="entry name" value="FOS TRANSCRIPTION FACTOR-RELATED"/>
    <property type="match status" value="1"/>
</dbReference>
<dbReference type="PRINTS" id="PR00042">
    <property type="entry name" value="LEUZIPPRFOS"/>
</dbReference>
<dbReference type="PROSITE" id="PS50217">
    <property type="entry name" value="BZIP"/>
    <property type="match status" value="1"/>
</dbReference>
<reference evidence="4" key="2">
    <citation type="submission" date="2025-09" db="UniProtKB">
        <authorList>
            <consortium name="Ensembl"/>
        </authorList>
    </citation>
    <scope>IDENTIFICATION</scope>
</reference>
<dbReference type="Ensembl" id="ENSEBUT00000009369.1">
    <property type="protein sequence ID" value="ENSEBUP00000008856.1"/>
    <property type="gene ID" value="ENSEBUG00000005715.1"/>
</dbReference>
<dbReference type="CDD" id="cd14721">
    <property type="entry name" value="bZIP_Fos"/>
    <property type="match status" value="1"/>
</dbReference>